<feature type="transmembrane region" description="Helical" evidence="3">
    <location>
        <begin position="92"/>
        <end position="117"/>
    </location>
</feature>
<feature type="transmembrane region" description="Helical" evidence="3">
    <location>
        <begin position="192"/>
        <end position="211"/>
    </location>
</feature>
<sequence>MAEQDIDRSEAATPHKLQKAQEQGQTARSTDAVGAIVFAAAMVTVAWQGWSSVTSLLQLARTVLAQVLPAAAAGDAIPPIAGELLASTAEVVLPFMFVLMVAAVLGTLVQTGVVLSFEPLKADFNRVNPAAGMKRVFSMRTLFDAMKACIKLVVLVLAAWLALESLLPQFYALAALSPAAFLRILVADVADLGLKMALVLGLIAALDFAYTRREFGQKMRMSRRELKDEYTNREGDPRIRARLRELRGEMLKRSKALRNTRSADVVLTNPTHYAVALRYVHGEMEAPQMVAKGAGQLAAAMREMAYRHRIAVVRSPALTRRLFRELDIEQTLPGAFHADVARIIVWVFAMRAQQRRAAGEVA</sequence>
<accession>A0ABR9S269</accession>
<keyword evidence="3" id="KW-1133">Transmembrane helix</keyword>
<name>A0ABR9S269_9BURK</name>
<reference evidence="4 5" key="1">
    <citation type="submission" date="2020-10" db="EMBL/GenBank/DDBJ databases">
        <title>Ramlibacter sp. HM2 16S ribosomal RNA gene Genome sequencing and assembly.</title>
        <authorList>
            <person name="Kang M."/>
        </authorList>
    </citation>
    <scope>NUCLEOTIDE SEQUENCE [LARGE SCALE GENOMIC DNA]</scope>
    <source>
        <strain evidence="4 5">HM2</strain>
    </source>
</reference>
<feature type="region of interest" description="Disordered" evidence="2">
    <location>
        <begin position="1"/>
        <end position="25"/>
    </location>
</feature>
<evidence type="ECO:0000256" key="1">
    <source>
        <dbReference type="ARBA" id="ARBA00010690"/>
    </source>
</evidence>
<keyword evidence="5" id="KW-1185">Reference proteome</keyword>
<dbReference type="InterPro" id="IPR006135">
    <property type="entry name" value="T3SS_substrate_exporter"/>
</dbReference>
<keyword evidence="3" id="KW-0472">Membrane</keyword>
<evidence type="ECO:0000313" key="5">
    <source>
        <dbReference type="Proteomes" id="UP000806285"/>
    </source>
</evidence>
<gene>
    <name evidence="4" type="ORF">IM787_06490</name>
</gene>
<protein>
    <submittedName>
        <fullName evidence="4">EscU/YscU/HrcU family type III secretion system export apparatus switch protein</fullName>
    </submittedName>
</protein>
<evidence type="ECO:0000256" key="2">
    <source>
        <dbReference type="SAM" id="MobiDB-lite"/>
    </source>
</evidence>
<dbReference type="PANTHER" id="PTHR30531:SF12">
    <property type="entry name" value="FLAGELLAR BIOSYNTHETIC PROTEIN FLHB"/>
    <property type="match status" value="1"/>
</dbReference>
<evidence type="ECO:0000313" key="4">
    <source>
        <dbReference type="EMBL" id="MBE7367204.1"/>
    </source>
</evidence>
<dbReference type="SUPFAM" id="SSF160544">
    <property type="entry name" value="EscU C-terminal domain-like"/>
    <property type="match status" value="1"/>
</dbReference>
<dbReference type="Pfam" id="PF01312">
    <property type="entry name" value="Bac_export_2"/>
    <property type="match status" value="1"/>
</dbReference>
<proteinExistence type="inferred from homology"/>
<dbReference type="Proteomes" id="UP000806285">
    <property type="component" value="Unassembled WGS sequence"/>
</dbReference>
<keyword evidence="3" id="KW-0812">Transmembrane</keyword>
<organism evidence="4 5">
    <name type="scientific">Ramlibacter pallidus</name>
    <dbReference type="NCBI Taxonomy" id="2780087"/>
    <lineage>
        <taxon>Bacteria</taxon>
        <taxon>Pseudomonadati</taxon>
        <taxon>Pseudomonadota</taxon>
        <taxon>Betaproteobacteria</taxon>
        <taxon>Burkholderiales</taxon>
        <taxon>Comamonadaceae</taxon>
        <taxon>Ramlibacter</taxon>
    </lineage>
</organism>
<dbReference type="RefSeq" id="WP_193675828.1">
    <property type="nucleotide sequence ID" value="NZ_JADDIV010000002.1"/>
</dbReference>
<dbReference type="EMBL" id="JADDIV010000002">
    <property type="protein sequence ID" value="MBE7367204.1"/>
    <property type="molecule type" value="Genomic_DNA"/>
</dbReference>
<dbReference type="PRINTS" id="PR00950">
    <property type="entry name" value="TYPE3IMSPROT"/>
</dbReference>
<dbReference type="InterPro" id="IPR029025">
    <property type="entry name" value="T3SS_substrate_exporter_C"/>
</dbReference>
<dbReference type="PANTHER" id="PTHR30531">
    <property type="entry name" value="FLAGELLAR BIOSYNTHETIC PROTEIN FLHB"/>
    <property type="match status" value="1"/>
</dbReference>
<comment type="similarity">
    <text evidence="1">Belongs to the type III secretion exporter family.</text>
</comment>
<feature type="transmembrane region" description="Helical" evidence="3">
    <location>
        <begin position="32"/>
        <end position="50"/>
    </location>
</feature>
<evidence type="ECO:0000256" key="3">
    <source>
        <dbReference type="SAM" id="Phobius"/>
    </source>
</evidence>
<comment type="caution">
    <text evidence="4">The sequence shown here is derived from an EMBL/GenBank/DDBJ whole genome shotgun (WGS) entry which is preliminary data.</text>
</comment>
<dbReference type="Gene3D" id="3.40.1690.10">
    <property type="entry name" value="secretion proteins EscU"/>
    <property type="match status" value="1"/>
</dbReference>
<feature type="compositionally biased region" description="Basic and acidic residues" evidence="2">
    <location>
        <begin position="1"/>
        <end position="10"/>
    </location>
</feature>
<feature type="transmembrane region" description="Helical" evidence="3">
    <location>
        <begin position="148"/>
        <end position="172"/>
    </location>
</feature>